<sequence>MELKMEEKSRKRKKWRLVVMVKVRASMNTYSAERRLALLRFALHFTSPHFSLPLTLFRFFPALFLSCLSFSLSSPLLSSPHTGTAVSKWYCDAVRCPAGWKRRRGGSKTLIRLD</sequence>
<gene>
    <name evidence="1" type="ORF">PBIL07802_LOCUS19683</name>
</gene>
<protein>
    <submittedName>
        <fullName evidence="1">Uncharacterized protein</fullName>
    </submittedName>
</protein>
<name>A0A7S3G7W3_9EUKA</name>
<evidence type="ECO:0000313" key="1">
    <source>
        <dbReference type="EMBL" id="CAE0257424.1"/>
    </source>
</evidence>
<dbReference type="EMBL" id="HBIB01030398">
    <property type="protein sequence ID" value="CAE0257424.1"/>
    <property type="molecule type" value="Transcribed_RNA"/>
</dbReference>
<dbReference type="AlphaFoldDB" id="A0A7S3G7W3"/>
<proteinExistence type="predicted"/>
<reference evidence="1" key="1">
    <citation type="submission" date="2021-01" db="EMBL/GenBank/DDBJ databases">
        <authorList>
            <person name="Corre E."/>
            <person name="Pelletier E."/>
            <person name="Niang G."/>
            <person name="Scheremetjew M."/>
            <person name="Finn R."/>
            <person name="Kale V."/>
            <person name="Holt S."/>
            <person name="Cochrane G."/>
            <person name="Meng A."/>
            <person name="Brown T."/>
            <person name="Cohen L."/>
        </authorList>
    </citation>
    <scope>NUCLEOTIDE SEQUENCE</scope>
    <source>
        <strain evidence="1">NIES-2562</strain>
    </source>
</reference>
<accession>A0A7S3G7W3</accession>
<organism evidence="1">
    <name type="scientific">Palpitomonas bilix</name>
    <dbReference type="NCBI Taxonomy" id="652834"/>
    <lineage>
        <taxon>Eukaryota</taxon>
        <taxon>Eukaryota incertae sedis</taxon>
    </lineage>
</organism>